<gene>
    <name evidence="3" type="ORF">SAMN04489716_3546</name>
</gene>
<dbReference type="Proteomes" id="UP000198688">
    <property type="component" value="Chromosome I"/>
</dbReference>
<name>A0A1H1ZY04_9ACTN</name>
<evidence type="ECO:0000313" key="3">
    <source>
        <dbReference type="EMBL" id="SDT38292.1"/>
    </source>
</evidence>
<dbReference type="PROSITE" id="PS00101">
    <property type="entry name" value="HEXAPEP_TRANSFERASES"/>
    <property type="match status" value="1"/>
</dbReference>
<organism evidence="3 4">
    <name type="scientific">Actinoplanes derwentensis</name>
    <dbReference type="NCBI Taxonomy" id="113562"/>
    <lineage>
        <taxon>Bacteria</taxon>
        <taxon>Bacillati</taxon>
        <taxon>Actinomycetota</taxon>
        <taxon>Actinomycetes</taxon>
        <taxon>Micromonosporales</taxon>
        <taxon>Micromonosporaceae</taxon>
        <taxon>Actinoplanes</taxon>
    </lineage>
</organism>
<dbReference type="STRING" id="113562.SAMN04489716_3546"/>
<dbReference type="EMBL" id="LT629758">
    <property type="protein sequence ID" value="SDT38292.1"/>
    <property type="molecule type" value="Genomic_DNA"/>
</dbReference>
<keyword evidence="4" id="KW-1185">Reference proteome</keyword>
<evidence type="ECO:0000256" key="1">
    <source>
        <dbReference type="ARBA" id="ARBA00022679"/>
    </source>
</evidence>
<accession>A0A1H1ZY04</accession>
<dbReference type="InterPro" id="IPR011004">
    <property type="entry name" value="Trimer_LpxA-like_sf"/>
</dbReference>
<protein>
    <submittedName>
        <fullName evidence="3">Transferase hexapeptide (Six repeat-containing protein)</fullName>
    </submittedName>
</protein>
<keyword evidence="1 3" id="KW-0808">Transferase</keyword>
<proteinExistence type="predicted"/>
<dbReference type="RefSeq" id="WP_092545652.1">
    <property type="nucleotide sequence ID" value="NZ_BOMJ01000010.1"/>
</dbReference>
<dbReference type="OrthoDB" id="2643438at2"/>
<reference evidence="3 4" key="1">
    <citation type="submission" date="2016-10" db="EMBL/GenBank/DDBJ databases">
        <authorList>
            <person name="de Groot N.N."/>
        </authorList>
    </citation>
    <scope>NUCLEOTIDE SEQUENCE [LARGE SCALE GENOMIC DNA]</scope>
    <source>
        <strain evidence="3 4">DSM 43941</strain>
    </source>
</reference>
<dbReference type="SUPFAM" id="SSF51161">
    <property type="entry name" value="Trimeric LpxA-like enzymes"/>
    <property type="match status" value="1"/>
</dbReference>
<dbReference type="InterPro" id="IPR018357">
    <property type="entry name" value="Hexapep_transf_CS"/>
</dbReference>
<dbReference type="Pfam" id="PF00132">
    <property type="entry name" value="Hexapep"/>
    <property type="match status" value="1"/>
</dbReference>
<dbReference type="Gene3D" id="2.160.10.10">
    <property type="entry name" value="Hexapeptide repeat proteins"/>
    <property type="match status" value="1"/>
</dbReference>
<dbReference type="PANTHER" id="PTHR43300">
    <property type="entry name" value="ACETYLTRANSFERASE"/>
    <property type="match status" value="1"/>
</dbReference>
<evidence type="ECO:0000256" key="2">
    <source>
        <dbReference type="ARBA" id="ARBA00022737"/>
    </source>
</evidence>
<dbReference type="CDD" id="cd04647">
    <property type="entry name" value="LbH_MAT_like"/>
    <property type="match status" value="1"/>
</dbReference>
<sequence length="539" mass="58010">MGRDFDYSPWDFWIEAGEEEQTRQHLVRDQLNALPGHQIATGCFVSELASVRNDALVLGPRTYVAAGAYLTGTVRAGRDCSINAYTVVRGHVEIGDAVRIGAHTSILGFNHNMTDPDVEVFRQPLTSKGVTIGDDVWIGSHVVVLDGVTVGDKAVLAAGAIVTKSVPSGAVVAGNPARVIKWRVPPTFHPEASRPSGLATFAAAVKADAVRILDRCFDGDLFVDTPGAAPTVRAQCDAVEIADLLLGTAPPQLPAEAQRDRLRGWQNPVTGLVATLQPDASRSPGPELGLRQPGFTDPDAGYHVLAVGYALDLLGSSFQHPIRLVETAGIAEALAKLPWESGAWHGGHWVDILGTALHWNRRMGEPTGAEALFGWLLLNADPRTGMWGSPRPDDGLLQIVNGFYRASRGTFAQFGLPLPYPERVIDTVLAHAGDTRVVRPDRQNACNILDIAHPLWLTQSTGHRTPEVRALAGKLLTDALGHWAPGQGFGFHPSRTPPGLQGTEMWLASIWFLADLAGTADDLGYRPRGVHRPEPWTSM</sequence>
<dbReference type="AlphaFoldDB" id="A0A1H1ZY04"/>
<keyword evidence="2" id="KW-0677">Repeat</keyword>
<dbReference type="InterPro" id="IPR050179">
    <property type="entry name" value="Trans_hexapeptide_repeat"/>
</dbReference>
<dbReference type="InterPro" id="IPR001451">
    <property type="entry name" value="Hexapep"/>
</dbReference>
<dbReference type="GO" id="GO:0016740">
    <property type="term" value="F:transferase activity"/>
    <property type="evidence" value="ECO:0007669"/>
    <property type="project" value="UniProtKB-KW"/>
</dbReference>
<evidence type="ECO:0000313" key="4">
    <source>
        <dbReference type="Proteomes" id="UP000198688"/>
    </source>
</evidence>